<name>A0ABV7FY72_9PROT</name>
<evidence type="ECO:0000313" key="2">
    <source>
        <dbReference type="Proteomes" id="UP001595593"/>
    </source>
</evidence>
<dbReference type="RefSeq" id="WP_379595959.1">
    <property type="nucleotide sequence ID" value="NZ_JBHRTN010000008.1"/>
</dbReference>
<keyword evidence="2" id="KW-1185">Reference proteome</keyword>
<accession>A0ABV7FY72</accession>
<reference evidence="2" key="1">
    <citation type="journal article" date="2019" name="Int. J. Syst. Evol. Microbiol.">
        <title>The Global Catalogue of Microorganisms (GCM) 10K type strain sequencing project: providing services to taxonomists for standard genome sequencing and annotation.</title>
        <authorList>
            <consortium name="The Broad Institute Genomics Platform"/>
            <consortium name="The Broad Institute Genome Sequencing Center for Infectious Disease"/>
            <person name="Wu L."/>
            <person name="Ma J."/>
        </authorList>
    </citation>
    <scope>NUCLEOTIDE SEQUENCE [LARGE SCALE GENOMIC DNA]</scope>
    <source>
        <strain evidence="2">KCTC 52094</strain>
    </source>
</reference>
<comment type="caution">
    <text evidence="1">The sequence shown here is derived from an EMBL/GenBank/DDBJ whole genome shotgun (WGS) entry which is preliminary data.</text>
</comment>
<dbReference type="EMBL" id="JBHRTN010000008">
    <property type="protein sequence ID" value="MFC3125342.1"/>
    <property type="molecule type" value="Genomic_DNA"/>
</dbReference>
<sequence>MIWFGEAAASCRQIEQHRSRDAADRFYTQAMRPSGFQIVREKTGGWWS</sequence>
<evidence type="ECO:0000313" key="1">
    <source>
        <dbReference type="EMBL" id="MFC3125342.1"/>
    </source>
</evidence>
<dbReference type="Proteomes" id="UP001595593">
    <property type="component" value="Unassembled WGS sequence"/>
</dbReference>
<proteinExistence type="predicted"/>
<organism evidence="1 2">
    <name type="scientific">Teichococcus globiformis</name>
    <dbReference type="NCBI Taxonomy" id="2307229"/>
    <lineage>
        <taxon>Bacteria</taxon>
        <taxon>Pseudomonadati</taxon>
        <taxon>Pseudomonadota</taxon>
        <taxon>Alphaproteobacteria</taxon>
        <taxon>Acetobacterales</taxon>
        <taxon>Roseomonadaceae</taxon>
        <taxon>Roseomonas</taxon>
    </lineage>
</organism>
<protein>
    <submittedName>
        <fullName evidence="1">Uncharacterized protein</fullName>
    </submittedName>
</protein>
<gene>
    <name evidence="1" type="ORF">ACFOD4_09730</name>
</gene>